<accession>A0ACC5ZT79</accession>
<keyword evidence="2" id="KW-1185">Reference proteome</keyword>
<sequence>MTDLHFIETLGAPTGPLVITFHGTGGDEMQLHPLAQQLVPGANVVSPRGQVREGGANRFFRRLAEGVYDMDDMARRRDALGSFIRTLKARLTPSRVIALGYSNGANIAAAISFVAPDLLDDLVLMHPLIPWTPEPQPGLSDRRILVTAGRHDPICPADQTQGLADWYRAQGAGVDLLWHDGGHEIRPDELDRAAEFLRPAHSHRAE</sequence>
<keyword evidence="1" id="KW-0378">Hydrolase</keyword>
<evidence type="ECO:0000313" key="2">
    <source>
        <dbReference type="Proteomes" id="UP001203036"/>
    </source>
</evidence>
<protein>
    <submittedName>
        <fullName evidence="1">Alpha/beta hydrolase</fullName>
    </submittedName>
</protein>
<dbReference type="EMBL" id="JAMQGO010000002">
    <property type="protein sequence ID" value="MCM2561544.1"/>
    <property type="molecule type" value="Genomic_DNA"/>
</dbReference>
<comment type="caution">
    <text evidence="1">The sequence shown here is derived from an EMBL/GenBank/DDBJ whole genome shotgun (WGS) entry which is preliminary data.</text>
</comment>
<reference evidence="1" key="1">
    <citation type="submission" date="2022-06" db="EMBL/GenBank/DDBJ databases">
        <title>Lutimaribacter sp. EGI FJ00013, a novel bacterium isolated from a salt lake sediment enrichment.</title>
        <authorList>
            <person name="Gao L."/>
            <person name="Fang B.-Z."/>
            <person name="Li W.-J."/>
        </authorList>
    </citation>
    <scope>NUCLEOTIDE SEQUENCE</scope>
    <source>
        <strain evidence="1">EGI FJ00013</strain>
    </source>
</reference>
<dbReference type="Proteomes" id="UP001203036">
    <property type="component" value="Unassembled WGS sequence"/>
</dbReference>
<gene>
    <name evidence="1" type="ORF">M8744_05245</name>
</gene>
<name>A0ACC5ZT79_9RHOB</name>
<organism evidence="1 2">
    <name type="scientific">Lutimaribacter degradans</name>
    <dbReference type="NCBI Taxonomy" id="2945989"/>
    <lineage>
        <taxon>Bacteria</taxon>
        <taxon>Pseudomonadati</taxon>
        <taxon>Pseudomonadota</taxon>
        <taxon>Alphaproteobacteria</taxon>
        <taxon>Rhodobacterales</taxon>
        <taxon>Roseobacteraceae</taxon>
        <taxon>Lutimaribacter</taxon>
    </lineage>
</organism>
<proteinExistence type="predicted"/>
<evidence type="ECO:0000313" key="1">
    <source>
        <dbReference type="EMBL" id="MCM2561544.1"/>
    </source>
</evidence>